<comment type="subcellular location">
    <subcellularLocation>
        <location evidence="1">Cell membrane</location>
        <topology evidence="1">Multi-pass membrane protein</topology>
    </subcellularLocation>
</comment>
<dbReference type="InterPro" id="IPR038770">
    <property type="entry name" value="Na+/solute_symporter_sf"/>
</dbReference>
<dbReference type="PANTHER" id="PTHR36838">
    <property type="entry name" value="AUXIN EFFLUX CARRIER FAMILY PROTEIN"/>
    <property type="match status" value="1"/>
</dbReference>
<evidence type="ECO:0000256" key="4">
    <source>
        <dbReference type="ARBA" id="ARBA00022475"/>
    </source>
</evidence>
<feature type="transmembrane region" description="Helical" evidence="8">
    <location>
        <begin position="199"/>
        <end position="216"/>
    </location>
</feature>
<keyword evidence="6 8" id="KW-1133">Transmembrane helix</keyword>
<organism evidence="9 10">
    <name type="scientific">Candidatus Megaera venefica</name>
    <dbReference type="NCBI Taxonomy" id="2055910"/>
    <lineage>
        <taxon>Bacteria</taxon>
        <taxon>Pseudomonadati</taxon>
        <taxon>Pseudomonadota</taxon>
        <taxon>Alphaproteobacteria</taxon>
        <taxon>Rickettsiales</taxon>
        <taxon>Rickettsiaceae</taxon>
        <taxon>Candidatus Megaera</taxon>
    </lineage>
</organism>
<proteinExistence type="inferred from homology"/>
<dbReference type="PANTHER" id="PTHR36838:SF4">
    <property type="entry name" value="AUXIN EFFLUX CARRIER FAMILY PROTEIN"/>
    <property type="match status" value="1"/>
</dbReference>
<dbReference type="Proteomes" id="UP001291687">
    <property type="component" value="Unassembled WGS sequence"/>
</dbReference>
<keyword evidence="4" id="KW-1003">Cell membrane</keyword>
<dbReference type="EMBL" id="JARJFB010000042">
    <property type="protein sequence ID" value="MEA0970749.1"/>
    <property type="molecule type" value="Genomic_DNA"/>
</dbReference>
<evidence type="ECO:0000313" key="10">
    <source>
        <dbReference type="Proteomes" id="UP001291687"/>
    </source>
</evidence>
<gene>
    <name evidence="9" type="ORF">Megvenef_00717</name>
</gene>
<dbReference type="RefSeq" id="WP_322776648.1">
    <property type="nucleotide sequence ID" value="NZ_JARJFB010000042.1"/>
</dbReference>
<dbReference type="InterPro" id="IPR004776">
    <property type="entry name" value="Mem_transp_PIN-like"/>
</dbReference>
<sequence length="309" mass="34127">MDNVFHSVLPIFLIAFLGSVIRRKWLTSDEFWRGLEKLSFYVLFPTVLFEHSSKVDFTSSEFLRLTIALVVGNLIVATALIVYQARTNYDKIQFTSVFQGATRYNNYIFFSVGAALFGSSGLTIIATISPYLLILTNITAIMSFYYYLPKEGNLTKRKSLAIMTKSIMGNPFILASLAGFMFNYLGLTLNLGIYNTLETIADSAFAIGMLIVGAGIKFKIEPEYFKQIALTSAVKLIATPIITFIILWLMSVSGTAKSVGILFSCLPCATSSYILSRQLGGDPETMSSIITFTTVFSILSLSTLVYILG</sequence>
<protein>
    <submittedName>
        <fullName evidence="9">AEC family transporter</fullName>
    </submittedName>
</protein>
<evidence type="ECO:0000256" key="6">
    <source>
        <dbReference type="ARBA" id="ARBA00022989"/>
    </source>
</evidence>
<feature type="transmembrane region" description="Helical" evidence="8">
    <location>
        <begin position="104"/>
        <end position="125"/>
    </location>
</feature>
<evidence type="ECO:0000256" key="1">
    <source>
        <dbReference type="ARBA" id="ARBA00004651"/>
    </source>
</evidence>
<evidence type="ECO:0000256" key="3">
    <source>
        <dbReference type="ARBA" id="ARBA00022448"/>
    </source>
</evidence>
<keyword evidence="3" id="KW-0813">Transport</keyword>
<evidence type="ECO:0000256" key="5">
    <source>
        <dbReference type="ARBA" id="ARBA00022692"/>
    </source>
</evidence>
<dbReference type="Pfam" id="PF03547">
    <property type="entry name" value="Mem_trans"/>
    <property type="match status" value="1"/>
</dbReference>
<feature type="transmembrane region" description="Helical" evidence="8">
    <location>
        <begin position="228"/>
        <end position="250"/>
    </location>
</feature>
<evidence type="ECO:0000256" key="2">
    <source>
        <dbReference type="ARBA" id="ARBA00010145"/>
    </source>
</evidence>
<name>A0ABU5NC44_9RICK</name>
<feature type="transmembrane region" description="Helical" evidence="8">
    <location>
        <begin position="288"/>
        <end position="308"/>
    </location>
</feature>
<reference evidence="9 10" key="1">
    <citation type="submission" date="2023-03" db="EMBL/GenBank/DDBJ databases">
        <title>Host association and intracellularity evolved multiple times independently in the Rickettsiales.</title>
        <authorList>
            <person name="Castelli M."/>
            <person name="Nardi T."/>
            <person name="Gammuto L."/>
            <person name="Bellinzona G."/>
            <person name="Sabaneyeva E."/>
            <person name="Potekhin A."/>
            <person name="Serra V."/>
            <person name="Petroni G."/>
            <person name="Sassera D."/>
        </authorList>
    </citation>
    <scope>NUCLEOTIDE SEQUENCE [LARGE SCALE GENOMIC DNA]</scope>
    <source>
        <strain evidence="9 10">Sr 2-6</strain>
    </source>
</reference>
<keyword evidence="10" id="KW-1185">Reference proteome</keyword>
<feature type="transmembrane region" description="Helical" evidence="8">
    <location>
        <begin position="62"/>
        <end position="83"/>
    </location>
</feature>
<keyword evidence="5 8" id="KW-0812">Transmembrane</keyword>
<evidence type="ECO:0000256" key="7">
    <source>
        <dbReference type="ARBA" id="ARBA00023136"/>
    </source>
</evidence>
<evidence type="ECO:0000256" key="8">
    <source>
        <dbReference type="SAM" id="Phobius"/>
    </source>
</evidence>
<feature type="transmembrane region" description="Helical" evidence="8">
    <location>
        <begin position="131"/>
        <end position="148"/>
    </location>
</feature>
<keyword evidence="7 8" id="KW-0472">Membrane</keyword>
<dbReference type="Gene3D" id="1.20.1530.20">
    <property type="match status" value="1"/>
</dbReference>
<evidence type="ECO:0000313" key="9">
    <source>
        <dbReference type="EMBL" id="MEA0970749.1"/>
    </source>
</evidence>
<comment type="similarity">
    <text evidence="2">Belongs to the auxin efflux carrier (TC 2.A.69) family.</text>
</comment>
<comment type="caution">
    <text evidence="9">The sequence shown here is derived from an EMBL/GenBank/DDBJ whole genome shotgun (WGS) entry which is preliminary data.</text>
</comment>
<accession>A0ABU5NC44</accession>
<feature type="transmembrane region" description="Helical" evidence="8">
    <location>
        <begin position="169"/>
        <end position="187"/>
    </location>
</feature>